<dbReference type="PANTHER" id="PTHR34069:SF3">
    <property type="entry name" value="ACYL-COA:ACYL-COA ALKYLTRANSFERASE"/>
    <property type="match status" value="1"/>
</dbReference>
<dbReference type="InterPro" id="IPR013747">
    <property type="entry name" value="ACP_syn_III_C"/>
</dbReference>
<dbReference type="Pfam" id="PF08541">
    <property type="entry name" value="ACP_syn_III_C"/>
    <property type="match status" value="1"/>
</dbReference>
<dbReference type="SUPFAM" id="SSF53901">
    <property type="entry name" value="Thiolase-like"/>
    <property type="match status" value="1"/>
</dbReference>
<dbReference type="KEGG" id="dsf:UWK_01566"/>
<dbReference type="PATRIC" id="fig|1167006.5.peg.1725"/>
<evidence type="ECO:0000256" key="1">
    <source>
        <dbReference type="ARBA" id="ARBA00022679"/>
    </source>
</evidence>
<keyword evidence="5" id="KW-1185">Reference proteome</keyword>
<proteinExistence type="predicted"/>
<evidence type="ECO:0000259" key="3">
    <source>
        <dbReference type="Pfam" id="PF08541"/>
    </source>
</evidence>
<keyword evidence="1" id="KW-0808">Transferase</keyword>
<dbReference type="OrthoDB" id="2514738at2"/>
<dbReference type="NCBIfam" id="NF005293">
    <property type="entry name" value="PRK06816.1"/>
    <property type="match status" value="1"/>
</dbReference>
<organism evidence="4 5">
    <name type="scientific">Desulfocapsa sulfexigens (strain DSM 10523 / SB164P1)</name>
    <dbReference type="NCBI Taxonomy" id="1167006"/>
    <lineage>
        <taxon>Bacteria</taxon>
        <taxon>Pseudomonadati</taxon>
        <taxon>Thermodesulfobacteriota</taxon>
        <taxon>Desulfobulbia</taxon>
        <taxon>Desulfobulbales</taxon>
        <taxon>Desulfocapsaceae</taxon>
        <taxon>Desulfocapsa</taxon>
    </lineage>
</organism>
<evidence type="ECO:0000313" key="5">
    <source>
        <dbReference type="Proteomes" id="UP000011721"/>
    </source>
</evidence>
<dbReference type="GO" id="GO:0016746">
    <property type="term" value="F:acyltransferase activity"/>
    <property type="evidence" value="ECO:0007669"/>
    <property type="project" value="UniProtKB-KW"/>
</dbReference>
<evidence type="ECO:0000256" key="2">
    <source>
        <dbReference type="ARBA" id="ARBA00023315"/>
    </source>
</evidence>
<dbReference type="RefSeq" id="WP_015403815.1">
    <property type="nucleotide sequence ID" value="NC_020304.1"/>
</dbReference>
<gene>
    <name evidence="4" type="ordered locus">UWK_01566</name>
</gene>
<dbReference type="PANTHER" id="PTHR34069">
    <property type="entry name" value="3-OXOACYL-[ACYL-CARRIER-PROTEIN] SYNTHASE 3"/>
    <property type="match status" value="1"/>
</dbReference>
<dbReference type="Proteomes" id="UP000011721">
    <property type="component" value="Chromosome"/>
</dbReference>
<evidence type="ECO:0000313" key="4">
    <source>
        <dbReference type="EMBL" id="AGF78124.1"/>
    </source>
</evidence>
<dbReference type="GO" id="GO:0044550">
    <property type="term" value="P:secondary metabolite biosynthetic process"/>
    <property type="evidence" value="ECO:0007669"/>
    <property type="project" value="TreeGrafter"/>
</dbReference>
<dbReference type="STRING" id="1167006.UWK_01566"/>
<name>M1NEJ3_DESSD</name>
<reference evidence="5" key="1">
    <citation type="journal article" date="2013" name="Stand. Genomic Sci.">
        <title>Complete genome sequence of Desulfocapsa sulfexigens, a marine deltaproteobacterium specialized in disproportionating inorganic sulfur compounds.</title>
        <authorList>
            <person name="Finster K.W."/>
            <person name="Kjeldsen K.U."/>
            <person name="Kube M."/>
            <person name="Reinhardt R."/>
            <person name="Mussmann M."/>
            <person name="Amann R."/>
            <person name="Schreiber L."/>
        </authorList>
    </citation>
    <scope>NUCLEOTIDE SEQUENCE [LARGE SCALE GENOMIC DNA]</scope>
    <source>
        <strain evidence="5">DSM 10523 / SB164P1</strain>
    </source>
</reference>
<keyword evidence="2" id="KW-0012">Acyltransferase</keyword>
<dbReference type="InterPro" id="IPR016039">
    <property type="entry name" value="Thiolase-like"/>
</dbReference>
<protein>
    <submittedName>
        <fullName evidence="4">3-oxoacyl-(Acyl-carrier-protein) synthase III</fullName>
    </submittedName>
</protein>
<dbReference type="Gene3D" id="3.40.47.10">
    <property type="match status" value="2"/>
</dbReference>
<dbReference type="eggNOG" id="COG0332">
    <property type="taxonomic scope" value="Bacteria"/>
</dbReference>
<sequence length="384" mass="43030">MLQNVFINCISAFLPNEAVSNDSMESLLQPVATRPSRVRNLILRSNKIISRYYAIDPKTGLASHNNAQLTAEAVRMLGTQGCDLDTIELLACGTTLPDQIMPNHALMVLGELGLPPCEAVATAGICLAGTMSLKYGYMAILSGLNSNAVATGSENVSSLLRGHLFTEEMAVRSKDLEKNPELAFEKDFLRWMLSDGAGAVWMSNKPNSTRDGISLRIDWIDQKSYAGELESCMYAGAEKLQDGSLRGWREYLPQEWLEHSTFSIKQDVKLLNDKIIEYTVTRPLLELVKENRVDPEQIDWFLPHYSSAYFRDKVYKGMHHAYCDIPQEKWFSNLSTKGNTGSASIYIILEELFNSGRLEKGERILCYVPESGRFSTAFMHFTVV</sequence>
<dbReference type="HOGENOM" id="CLU_064081_1_0_7"/>
<accession>M1NEJ3</accession>
<dbReference type="EMBL" id="CP003985">
    <property type="protein sequence ID" value="AGF78124.1"/>
    <property type="molecule type" value="Genomic_DNA"/>
</dbReference>
<feature type="domain" description="Beta-ketoacyl-[acyl-carrier-protein] synthase III C-terminal" evidence="3">
    <location>
        <begin position="289"/>
        <end position="366"/>
    </location>
</feature>
<dbReference type="CDD" id="cd00827">
    <property type="entry name" value="init_cond_enzymes"/>
    <property type="match status" value="1"/>
</dbReference>
<dbReference type="AlphaFoldDB" id="M1NEJ3"/>